<gene>
    <name evidence="2" type="ORF">TanjilG_09543</name>
</gene>
<dbReference type="GO" id="GO:0010090">
    <property type="term" value="P:trichome morphogenesis"/>
    <property type="evidence" value="ECO:0007669"/>
    <property type="project" value="InterPro"/>
</dbReference>
<feature type="compositionally biased region" description="Low complexity" evidence="1">
    <location>
        <begin position="1"/>
        <end position="15"/>
    </location>
</feature>
<dbReference type="EMBL" id="CM007374">
    <property type="protein sequence ID" value="OIV98050.1"/>
    <property type="molecule type" value="Genomic_DNA"/>
</dbReference>
<dbReference type="AlphaFoldDB" id="A0A1J7HC72"/>
<dbReference type="PANTHER" id="PTHR35322:SF2">
    <property type="entry name" value="PROTEIN CPR-5"/>
    <property type="match status" value="1"/>
</dbReference>
<reference evidence="2 3" key="1">
    <citation type="journal article" date="2017" name="Plant Biotechnol. J.">
        <title>A comprehensive draft genome sequence for lupin (Lupinus angustifolius), an emerging health food: insights into plant-microbe interactions and legume evolution.</title>
        <authorList>
            <person name="Hane J.K."/>
            <person name="Ming Y."/>
            <person name="Kamphuis L.G."/>
            <person name="Nelson M.N."/>
            <person name="Garg G."/>
            <person name="Atkins C.A."/>
            <person name="Bayer P.E."/>
            <person name="Bravo A."/>
            <person name="Bringans S."/>
            <person name="Cannon S."/>
            <person name="Edwards D."/>
            <person name="Foley R."/>
            <person name="Gao L.L."/>
            <person name="Harrison M.J."/>
            <person name="Huang W."/>
            <person name="Hurgobin B."/>
            <person name="Li S."/>
            <person name="Liu C.W."/>
            <person name="McGrath A."/>
            <person name="Morahan G."/>
            <person name="Murray J."/>
            <person name="Weller J."/>
            <person name="Jian J."/>
            <person name="Singh K.B."/>
        </authorList>
    </citation>
    <scope>NUCLEOTIDE SEQUENCE [LARGE SCALE GENOMIC DNA]</scope>
    <source>
        <strain evidence="3">cv. Tanjil</strain>
        <tissue evidence="2">Whole plant</tissue>
    </source>
</reference>
<accession>A0A1J7HC72</accession>
<feature type="region of interest" description="Disordered" evidence="1">
    <location>
        <begin position="1"/>
        <end position="23"/>
    </location>
</feature>
<dbReference type="GO" id="GO:0006952">
    <property type="term" value="P:defense response"/>
    <property type="evidence" value="ECO:0007669"/>
    <property type="project" value="InterPro"/>
</dbReference>
<proteinExistence type="predicted"/>
<evidence type="ECO:0000256" key="1">
    <source>
        <dbReference type="SAM" id="MobiDB-lite"/>
    </source>
</evidence>
<dbReference type="STRING" id="3871.A0A1J7HC72"/>
<evidence type="ECO:0000313" key="2">
    <source>
        <dbReference type="EMBL" id="OIV98050.1"/>
    </source>
</evidence>
<name>A0A1J7HC72_LUPAN</name>
<dbReference type="GO" id="GO:0010150">
    <property type="term" value="P:leaf senescence"/>
    <property type="evidence" value="ECO:0007669"/>
    <property type="project" value="InterPro"/>
</dbReference>
<dbReference type="Proteomes" id="UP000188354">
    <property type="component" value="Chromosome LG14"/>
</dbReference>
<dbReference type="InterPro" id="IPR044708">
    <property type="entry name" value="CPR5"/>
</dbReference>
<evidence type="ECO:0000313" key="3">
    <source>
        <dbReference type="Proteomes" id="UP000188354"/>
    </source>
</evidence>
<keyword evidence="3" id="KW-1185">Reference proteome</keyword>
<organism evidence="2 3">
    <name type="scientific">Lupinus angustifolius</name>
    <name type="common">Narrow-leaved blue lupine</name>
    <dbReference type="NCBI Taxonomy" id="3871"/>
    <lineage>
        <taxon>Eukaryota</taxon>
        <taxon>Viridiplantae</taxon>
        <taxon>Streptophyta</taxon>
        <taxon>Embryophyta</taxon>
        <taxon>Tracheophyta</taxon>
        <taxon>Spermatophyta</taxon>
        <taxon>Magnoliopsida</taxon>
        <taxon>eudicotyledons</taxon>
        <taxon>Gunneridae</taxon>
        <taxon>Pentapetalae</taxon>
        <taxon>rosids</taxon>
        <taxon>fabids</taxon>
        <taxon>Fabales</taxon>
        <taxon>Fabaceae</taxon>
        <taxon>Papilionoideae</taxon>
        <taxon>50 kb inversion clade</taxon>
        <taxon>genistoids sensu lato</taxon>
        <taxon>core genistoids</taxon>
        <taxon>Genisteae</taxon>
        <taxon>Lupinus</taxon>
    </lineage>
</organism>
<dbReference type="OMA" id="INDCHAD"/>
<dbReference type="PANTHER" id="PTHR35322">
    <property type="entry name" value="PROTEIN CPR-5"/>
    <property type="match status" value="1"/>
</dbReference>
<sequence>MDPTPSSSSITTDTTFNVDSDEIEKPIRKRKVKTLIKGNANLDSTEATSSFSSSLQKGKIKRRNPRVHVVRRIKGDVSAIGLPLGMSFAAVMAQVLYRRDAAAGTMSPDHLSAMCTSAIKKSLSNVYGDKLDGLTRNFEQSFGSTLSTLRLIYESSASNEGKKINTMKMEIPSFILSNDKGDRTSDVLKEDSHSEEFFSAQIEDQFCDEEIKGNFHVDSVSRGLTLHEPSNLMVPFSSTSSECVINKPMISTFEKSVVEQCRSNDLKTFELGLAMKKLKLKETQLALHYDLNNLERSRLAMGVSKASFKAEKFKTQLEDMRYGELKRKCIDCLIAAADNDISNYANYFHSFATGNWLWLFWQAVCSYTGRERLRMAFILGRSVFAAFLMYCFHIHFVPNPSRTSHSIEDNKGEYIFSILDSPDFVLCYFVHVSTSVLWYHAFCYSKSMERPLFVQGIRFRRTRVVRHCLVMENIVATQTIA</sequence>
<dbReference type="Gramene" id="OIV98050">
    <property type="protein sequence ID" value="OIV98050"/>
    <property type="gene ID" value="TanjilG_09543"/>
</dbReference>
<protein>
    <submittedName>
        <fullName evidence="2">Uncharacterized protein</fullName>
    </submittedName>
</protein>